<gene>
    <name evidence="4" type="ORF">KSP40_PGU017320</name>
</gene>
<evidence type="ECO:0000313" key="5">
    <source>
        <dbReference type="Proteomes" id="UP001412067"/>
    </source>
</evidence>
<evidence type="ECO:0000256" key="1">
    <source>
        <dbReference type="SAM" id="MobiDB-lite"/>
    </source>
</evidence>
<proteinExistence type="predicted"/>
<evidence type="ECO:0008006" key="6">
    <source>
        <dbReference type="Google" id="ProtNLM"/>
    </source>
</evidence>
<dbReference type="PANTHER" id="PTHR13833:SF71">
    <property type="entry name" value="NHL DOMAIN-CONTAINING PROTEIN"/>
    <property type="match status" value="1"/>
</dbReference>
<dbReference type="SUPFAM" id="SSF101898">
    <property type="entry name" value="NHL repeat"/>
    <property type="match status" value="1"/>
</dbReference>
<feature type="signal peptide" evidence="3">
    <location>
        <begin position="1"/>
        <end position="21"/>
    </location>
</feature>
<evidence type="ECO:0000256" key="2">
    <source>
        <dbReference type="SAM" id="Phobius"/>
    </source>
</evidence>
<keyword evidence="3" id="KW-0732">Signal</keyword>
<comment type="caution">
    <text evidence="4">The sequence shown here is derived from an EMBL/GenBank/DDBJ whole genome shotgun (WGS) entry which is preliminary data.</text>
</comment>
<keyword evidence="2" id="KW-0472">Membrane</keyword>
<keyword evidence="2" id="KW-0812">Transmembrane</keyword>
<sequence>MPPPVSLRFPLFLLTLAGTLASPELEPGYSVSTVLDFNKPLPSGGRDVFSVRPFAIFPLSRSPNIVLLDSTHSSLYSLELPLSQDTVIRLLSGNGTAGFSDGDPTSAMFRHPRSFAIDSNDNVYVADRINHVIRKISRGSGMTSTIAGGYPRKAGHTDGPAQNATFSEDFDLLYMPKMCALLISDRGSGMIRQMDLRLEDCEAKPQPSRGLGAISVSLIAVVALLCGLAFGFIARPFVISSSSEASMNHSLNHFRLTRMKPLQTFCSGIKSVVASSEALRLLFRLFSSTASYIRVVLRNVRFEKLVRVKEHVLLLYADFPGSHKMHHSSDEEKDLIDFEGESSSSPDPSPSTDLRIKAEDGSGTNVHEDVEDDVNSRIDRMMISNLFDFAPRSKQQHVVRRRNGVQGLSY</sequence>
<evidence type="ECO:0000313" key="4">
    <source>
        <dbReference type="EMBL" id="KAK8967564.1"/>
    </source>
</evidence>
<dbReference type="Proteomes" id="UP001412067">
    <property type="component" value="Unassembled WGS sequence"/>
</dbReference>
<evidence type="ECO:0000256" key="3">
    <source>
        <dbReference type="SAM" id="SignalP"/>
    </source>
</evidence>
<protein>
    <recommendedName>
        <fullName evidence="6">NHL repeat-containing protein</fullName>
    </recommendedName>
</protein>
<dbReference type="InterPro" id="IPR011042">
    <property type="entry name" value="6-blade_b-propeller_TolB-like"/>
</dbReference>
<feature type="region of interest" description="Disordered" evidence="1">
    <location>
        <begin position="338"/>
        <end position="371"/>
    </location>
</feature>
<organism evidence="4 5">
    <name type="scientific">Platanthera guangdongensis</name>
    <dbReference type="NCBI Taxonomy" id="2320717"/>
    <lineage>
        <taxon>Eukaryota</taxon>
        <taxon>Viridiplantae</taxon>
        <taxon>Streptophyta</taxon>
        <taxon>Embryophyta</taxon>
        <taxon>Tracheophyta</taxon>
        <taxon>Spermatophyta</taxon>
        <taxon>Magnoliopsida</taxon>
        <taxon>Liliopsida</taxon>
        <taxon>Asparagales</taxon>
        <taxon>Orchidaceae</taxon>
        <taxon>Orchidoideae</taxon>
        <taxon>Orchideae</taxon>
        <taxon>Orchidinae</taxon>
        <taxon>Platanthera</taxon>
    </lineage>
</organism>
<dbReference type="Gene3D" id="2.120.10.30">
    <property type="entry name" value="TolB, C-terminal domain"/>
    <property type="match status" value="1"/>
</dbReference>
<feature type="chain" id="PRO_5047443531" description="NHL repeat-containing protein" evidence="3">
    <location>
        <begin position="22"/>
        <end position="410"/>
    </location>
</feature>
<name>A0ABR2MVB9_9ASPA</name>
<dbReference type="PANTHER" id="PTHR13833">
    <property type="match status" value="1"/>
</dbReference>
<reference evidence="4 5" key="1">
    <citation type="journal article" date="2022" name="Nat. Plants">
        <title>Genomes of leafy and leafless Platanthera orchids illuminate the evolution of mycoheterotrophy.</title>
        <authorList>
            <person name="Li M.H."/>
            <person name="Liu K.W."/>
            <person name="Li Z."/>
            <person name="Lu H.C."/>
            <person name="Ye Q.L."/>
            <person name="Zhang D."/>
            <person name="Wang J.Y."/>
            <person name="Li Y.F."/>
            <person name="Zhong Z.M."/>
            <person name="Liu X."/>
            <person name="Yu X."/>
            <person name="Liu D.K."/>
            <person name="Tu X.D."/>
            <person name="Liu B."/>
            <person name="Hao Y."/>
            <person name="Liao X.Y."/>
            <person name="Jiang Y.T."/>
            <person name="Sun W.H."/>
            <person name="Chen J."/>
            <person name="Chen Y.Q."/>
            <person name="Ai Y."/>
            <person name="Zhai J.W."/>
            <person name="Wu S.S."/>
            <person name="Zhou Z."/>
            <person name="Hsiao Y.Y."/>
            <person name="Wu W.L."/>
            <person name="Chen Y.Y."/>
            <person name="Lin Y.F."/>
            <person name="Hsu J.L."/>
            <person name="Li C.Y."/>
            <person name="Wang Z.W."/>
            <person name="Zhao X."/>
            <person name="Zhong W.Y."/>
            <person name="Ma X.K."/>
            <person name="Ma L."/>
            <person name="Huang J."/>
            <person name="Chen G.Z."/>
            <person name="Huang M.Z."/>
            <person name="Huang L."/>
            <person name="Peng D.H."/>
            <person name="Luo Y.B."/>
            <person name="Zou S.Q."/>
            <person name="Chen S.P."/>
            <person name="Lan S."/>
            <person name="Tsai W.C."/>
            <person name="Van de Peer Y."/>
            <person name="Liu Z.J."/>
        </authorList>
    </citation>
    <scope>NUCLEOTIDE SEQUENCE [LARGE SCALE GENOMIC DNA]</scope>
    <source>
        <strain evidence="4">Lor288</strain>
    </source>
</reference>
<feature type="transmembrane region" description="Helical" evidence="2">
    <location>
        <begin position="211"/>
        <end position="233"/>
    </location>
</feature>
<accession>A0ABR2MVB9</accession>
<keyword evidence="2" id="KW-1133">Transmembrane helix</keyword>
<dbReference type="EMBL" id="JBBWWR010000004">
    <property type="protein sequence ID" value="KAK8967564.1"/>
    <property type="molecule type" value="Genomic_DNA"/>
</dbReference>
<keyword evidence="5" id="KW-1185">Reference proteome</keyword>